<gene>
    <name evidence="10" type="ORF">D4765_16005</name>
</gene>
<dbReference type="EMBL" id="QYRT01000042">
    <property type="protein sequence ID" value="TIH32128.1"/>
    <property type="molecule type" value="Genomic_DNA"/>
</dbReference>
<keyword evidence="6 9" id="KW-1133">Transmembrane helix</keyword>
<dbReference type="FunFam" id="1.10.3470.10:FF:000001">
    <property type="entry name" value="Vitamin B12 ABC transporter permease BtuC"/>
    <property type="match status" value="1"/>
</dbReference>
<feature type="transmembrane region" description="Helical" evidence="9">
    <location>
        <begin position="489"/>
        <end position="511"/>
    </location>
</feature>
<evidence type="ECO:0000256" key="7">
    <source>
        <dbReference type="ARBA" id="ARBA00023136"/>
    </source>
</evidence>
<accession>A0A4T2BS30</accession>
<dbReference type="InterPro" id="IPR037294">
    <property type="entry name" value="ABC_BtuC-like"/>
</dbReference>
<feature type="compositionally biased region" description="Basic and acidic residues" evidence="8">
    <location>
        <begin position="158"/>
        <end position="175"/>
    </location>
</feature>
<dbReference type="Proteomes" id="UP000306192">
    <property type="component" value="Unassembled WGS sequence"/>
</dbReference>
<dbReference type="CDD" id="cd06550">
    <property type="entry name" value="TM_ABC_iron-siderophores_like"/>
    <property type="match status" value="1"/>
</dbReference>
<protein>
    <submittedName>
        <fullName evidence="10">Iron ABC transporter permease</fullName>
    </submittedName>
</protein>
<sequence>MGCAAAAARRRYSGGSSHTRPLDRQRGHHCSGRGRCPRSGRGRSIRDRGRSEADRRDGQRHCETRPDGERRQGARDVPLRARLGRGLLHLRQRIGCRRPHHEPRRHRRGGRDRYTGHATDDCGGRRGCGTRRDSHDDQGARIGRRGRGVDSGGAVGRADSRGRESAHRRDERLRHSELRYAHAGGARRAGAGPVCAGRLGRWGGCPTEPEHLVTRRALLFTGLAAALVIVVVFSGATGQLSIPPGQVLGSLLHAVGLDIGPLPALGQGHEALWSIRFPRIALAVVVGAALSVSGMLMQAIFGNPLADPGVVGVSAGAAVGAAATIVLGWSFAGDWTIALTAFTAGLLSTFVVYGAARAGGKTEVVTLVLTGVAVTAVAGAGLAFLLFFGDSQAREAIVFWQLGSLNGALWRDVWVVLPVALLGIVAALALSRRLDLLSLGERSARHLGVNVELLRVVTIVLVALLVAVAVAFTGIIAFVGLVVPHLMRMIIGPAHLPLTIASALGGALLLSTADLAARTIVPYADLPIGMLTALVGGPFFFWLLRRTRARSGGWA</sequence>
<evidence type="ECO:0000256" key="8">
    <source>
        <dbReference type="SAM" id="MobiDB-lite"/>
    </source>
</evidence>
<feature type="transmembrane region" description="Helical" evidence="9">
    <location>
        <begin position="280"/>
        <end position="302"/>
    </location>
</feature>
<proteinExistence type="inferred from homology"/>
<dbReference type="InterPro" id="IPR000522">
    <property type="entry name" value="ABC_transptr_permease_BtuC"/>
</dbReference>
<dbReference type="GO" id="GO:0022857">
    <property type="term" value="F:transmembrane transporter activity"/>
    <property type="evidence" value="ECO:0007669"/>
    <property type="project" value="InterPro"/>
</dbReference>
<dbReference type="OrthoDB" id="9782305at2"/>
<keyword evidence="3" id="KW-0813">Transport</keyword>
<dbReference type="SUPFAM" id="SSF81345">
    <property type="entry name" value="ABC transporter involved in vitamin B12 uptake, BtuC"/>
    <property type="match status" value="1"/>
</dbReference>
<feature type="region of interest" description="Disordered" evidence="8">
    <location>
        <begin position="1"/>
        <end position="175"/>
    </location>
</feature>
<keyword evidence="5 9" id="KW-0812">Transmembrane</keyword>
<evidence type="ECO:0000256" key="9">
    <source>
        <dbReference type="SAM" id="Phobius"/>
    </source>
</evidence>
<organism evidence="10 11">
    <name type="scientific">Subtercola vilae</name>
    <dbReference type="NCBI Taxonomy" id="2056433"/>
    <lineage>
        <taxon>Bacteria</taxon>
        <taxon>Bacillati</taxon>
        <taxon>Actinomycetota</taxon>
        <taxon>Actinomycetes</taxon>
        <taxon>Micrococcales</taxon>
        <taxon>Microbacteriaceae</taxon>
        <taxon>Subtercola</taxon>
    </lineage>
</organism>
<evidence type="ECO:0000256" key="1">
    <source>
        <dbReference type="ARBA" id="ARBA00004651"/>
    </source>
</evidence>
<evidence type="ECO:0000256" key="4">
    <source>
        <dbReference type="ARBA" id="ARBA00022475"/>
    </source>
</evidence>
<keyword evidence="4" id="KW-1003">Cell membrane</keyword>
<feature type="transmembrane region" description="Helical" evidence="9">
    <location>
        <begin position="217"/>
        <end position="242"/>
    </location>
</feature>
<evidence type="ECO:0000313" key="10">
    <source>
        <dbReference type="EMBL" id="TIH32128.1"/>
    </source>
</evidence>
<evidence type="ECO:0000256" key="6">
    <source>
        <dbReference type="ARBA" id="ARBA00022989"/>
    </source>
</evidence>
<feature type="transmembrane region" description="Helical" evidence="9">
    <location>
        <begin position="523"/>
        <end position="544"/>
    </location>
</feature>
<comment type="similarity">
    <text evidence="2">Belongs to the binding-protein-dependent transport system permease family. FecCD subfamily.</text>
</comment>
<evidence type="ECO:0000256" key="5">
    <source>
        <dbReference type="ARBA" id="ARBA00022692"/>
    </source>
</evidence>
<dbReference type="AlphaFoldDB" id="A0A4T2BS30"/>
<comment type="subcellular location">
    <subcellularLocation>
        <location evidence="1">Cell membrane</location>
        <topology evidence="1">Multi-pass membrane protein</topology>
    </subcellularLocation>
</comment>
<feature type="compositionally biased region" description="Basic and acidic residues" evidence="8">
    <location>
        <begin position="111"/>
        <end position="139"/>
    </location>
</feature>
<evidence type="ECO:0000256" key="3">
    <source>
        <dbReference type="ARBA" id="ARBA00022448"/>
    </source>
</evidence>
<comment type="caution">
    <text evidence="10">The sequence shown here is derived from an EMBL/GenBank/DDBJ whole genome shotgun (WGS) entry which is preliminary data.</text>
</comment>
<evidence type="ECO:0000313" key="11">
    <source>
        <dbReference type="Proteomes" id="UP000306192"/>
    </source>
</evidence>
<dbReference type="GO" id="GO:0005886">
    <property type="term" value="C:plasma membrane"/>
    <property type="evidence" value="ECO:0007669"/>
    <property type="project" value="UniProtKB-SubCell"/>
</dbReference>
<reference evidence="10 11" key="1">
    <citation type="journal article" date="2019" name="Microorganisms">
        <title>Systematic Affiliation and Genome Analysis of Subtercola vilae DB165(T) with Particular Emphasis on Cold Adaptation of an Isolate from a High-Altitude Cold Volcano Lake.</title>
        <authorList>
            <person name="Villalobos A.S."/>
            <person name="Wiese J."/>
            <person name="Imhoff J.F."/>
            <person name="Dorador C."/>
            <person name="Keller A."/>
            <person name="Hentschel U."/>
        </authorList>
    </citation>
    <scope>NUCLEOTIDE SEQUENCE [LARGE SCALE GENOMIC DNA]</scope>
    <source>
        <strain evidence="10 11">DB165</strain>
    </source>
</reference>
<keyword evidence="7 9" id="KW-0472">Membrane</keyword>
<dbReference type="Pfam" id="PF01032">
    <property type="entry name" value="FecCD"/>
    <property type="match status" value="1"/>
</dbReference>
<dbReference type="GO" id="GO:0033214">
    <property type="term" value="P:siderophore-iron import into cell"/>
    <property type="evidence" value="ECO:0007669"/>
    <property type="project" value="TreeGrafter"/>
</dbReference>
<name>A0A4T2BS30_9MICO</name>
<keyword evidence="11" id="KW-1185">Reference proteome</keyword>
<evidence type="ECO:0000256" key="2">
    <source>
        <dbReference type="ARBA" id="ARBA00007935"/>
    </source>
</evidence>
<feature type="transmembrane region" description="Helical" evidence="9">
    <location>
        <begin position="335"/>
        <end position="355"/>
    </location>
</feature>
<feature type="compositionally biased region" description="Basic and acidic residues" evidence="8">
    <location>
        <begin position="44"/>
        <end position="79"/>
    </location>
</feature>
<dbReference type="Gene3D" id="1.10.3470.10">
    <property type="entry name" value="ABC transporter involved in vitamin B12 uptake, BtuC"/>
    <property type="match status" value="1"/>
</dbReference>
<feature type="transmembrane region" description="Helical" evidence="9">
    <location>
        <begin position="367"/>
        <end position="388"/>
    </location>
</feature>
<feature type="transmembrane region" description="Helical" evidence="9">
    <location>
        <begin position="452"/>
        <end position="483"/>
    </location>
</feature>
<dbReference type="PANTHER" id="PTHR30472:SF25">
    <property type="entry name" value="ABC TRANSPORTER PERMEASE PROTEIN MJ0876-RELATED"/>
    <property type="match status" value="1"/>
</dbReference>
<feature type="transmembrane region" description="Helical" evidence="9">
    <location>
        <begin position="408"/>
        <end position="431"/>
    </location>
</feature>
<feature type="compositionally biased region" description="Basic residues" evidence="8">
    <location>
        <begin position="88"/>
        <end position="110"/>
    </location>
</feature>
<dbReference type="PANTHER" id="PTHR30472">
    <property type="entry name" value="FERRIC ENTEROBACTIN TRANSPORT SYSTEM PERMEASE PROTEIN"/>
    <property type="match status" value="1"/>
</dbReference>
<feature type="compositionally biased region" description="Basic residues" evidence="8">
    <location>
        <begin position="26"/>
        <end position="43"/>
    </location>
</feature>
<feature type="transmembrane region" description="Helical" evidence="9">
    <location>
        <begin position="309"/>
        <end position="329"/>
    </location>
</feature>